<dbReference type="GO" id="GO:0016282">
    <property type="term" value="C:eukaryotic 43S preinitiation complex"/>
    <property type="evidence" value="ECO:0007669"/>
    <property type="project" value="UniProtKB-UniRule"/>
</dbReference>
<dbReference type="PANTHER" id="PTHR10540:SF6">
    <property type="entry name" value="EUKARYOTIC TRANSLATION INITIATION FACTOR 3 SUBUNIT F"/>
    <property type="match status" value="1"/>
</dbReference>
<dbReference type="SMART" id="SM00232">
    <property type="entry name" value="JAB_MPN"/>
    <property type="match status" value="1"/>
</dbReference>
<dbReference type="Pfam" id="PF01398">
    <property type="entry name" value="JAB"/>
    <property type="match status" value="1"/>
</dbReference>
<dbReference type="GO" id="GO:0003743">
    <property type="term" value="F:translation initiation factor activity"/>
    <property type="evidence" value="ECO:0007669"/>
    <property type="project" value="UniProtKB-UniRule"/>
</dbReference>
<comment type="function">
    <text evidence="4">Component of the eukaryotic translation initiation factor 3 (eIF-3) complex, which is involved in protein synthesis of a specialized repertoire of mRNAs and, together with other initiation factors, stimulates binding of mRNA and methionyl-tRNAi to the 40S ribosome. The eIF-3 complex specifically targets and initiates translation of a subset of mRNAs involved in cell proliferation.</text>
</comment>
<evidence type="ECO:0000259" key="5">
    <source>
        <dbReference type="PROSITE" id="PS50249"/>
    </source>
</evidence>
<reference evidence="6" key="1">
    <citation type="submission" date="2022-07" db="EMBL/GenBank/DDBJ databases">
        <title>Phylogenomic reconstructions and comparative analyses of Kickxellomycotina fungi.</title>
        <authorList>
            <person name="Reynolds N.K."/>
            <person name="Stajich J.E."/>
            <person name="Barry K."/>
            <person name="Grigoriev I.V."/>
            <person name="Crous P."/>
            <person name="Smith M.E."/>
        </authorList>
    </citation>
    <scope>NUCLEOTIDE SEQUENCE</scope>
    <source>
        <strain evidence="6">RSA 567</strain>
    </source>
</reference>
<dbReference type="InterPro" id="IPR024969">
    <property type="entry name" value="EIF3F/CSN6-like_C"/>
</dbReference>
<dbReference type="InterPro" id="IPR000555">
    <property type="entry name" value="JAMM/MPN+_dom"/>
</dbReference>
<proteinExistence type="inferred from homology"/>
<accession>A0A9W8B3Y9</accession>
<dbReference type="PANTHER" id="PTHR10540">
    <property type="entry name" value="EUKARYOTIC TRANSLATION INITIATION FACTOR 3 SUBUNIT F-RELATED"/>
    <property type="match status" value="1"/>
</dbReference>
<dbReference type="OrthoDB" id="25498at2759"/>
<dbReference type="InterPro" id="IPR027531">
    <property type="entry name" value="eIF3f"/>
</dbReference>
<evidence type="ECO:0000256" key="4">
    <source>
        <dbReference type="HAMAP-Rule" id="MF_03005"/>
    </source>
</evidence>
<dbReference type="GO" id="GO:0033290">
    <property type="term" value="C:eukaryotic 48S preinitiation complex"/>
    <property type="evidence" value="ECO:0007669"/>
    <property type="project" value="UniProtKB-UniRule"/>
</dbReference>
<comment type="subunit">
    <text evidence="4">Component of the eukaryotic translation initiation factor 3 (eIF-3) complex.</text>
</comment>
<dbReference type="PROSITE" id="PS50249">
    <property type="entry name" value="MPN"/>
    <property type="match status" value="1"/>
</dbReference>
<dbReference type="GO" id="GO:0031369">
    <property type="term" value="F:translation initiation factor binding"/>
    <property type="evidence" value="ECO:0007669"/>
    <property type="project" value="InterPro"/>
</dbReference>
<evidence type="ECO:0000313" key="6">
    <source>
        <dbReference type="EMBL" id="KAJ1980651.1"/>
    </source>
</evidence>
<dbReference type="Gene3D" id="3.40.140.10">
    <property type="entry name" value="Cytidine Deaminase, domain 2"/>
    <property type="match status" value="1"/>
</dbReference>
<comment type="caution">
    <text evidence="6">The sequence shown here is derived from an EMBL/GenBank/DDBJ whole genome shotgun (WGS) entry which is preliminary data.</text>
</comment>
<evidence type="ECO:0000256" key="2">
    <source>
        <dbReference type="ARBA" id="ARBA00022540"/>
    </source>
</evidence>
<name>A0A9W8B3Y9_9FUNG</name>
<sequence length="319" mass="35369">MITHQSDLILSLDFTTSDTRLMGGQVSQSSAVVTVVPTASTTPLSAKTVIRPLVFFTILDHFLRRNENQDRVIGTLLGRLSDDHSSIEITNCFPVPHFESDDRVEVDMEHHSTMIDLYQRVNPNEAVVGWYATGSNLNSYSALIQDYYNREVSSGQSVHLVLDTELNENSLGVRTFISSPVGSLTKPENCMFVPVPFTVKYNESEITGLDVINQAAQNEADGTAGLVSDMDALEAALLKVKEMLQRVAQYVDQVVAGQVPGNNVVGRYIMDMLTATPKLDSAAFEQMFHSHLQDVLMVVYLSDLTRTQLNIAERLQRLV</sequence>
<comment type="subcellular location">
    <subcellularLocation>
        <location evidence="4">Cytoplasm</location>
    </subcellularLocation>
</comment>
<dbReference type="HAMAP" id="MF_03005">
    <property type="entry name" value="eIF3f"/>
    <property type="match status" value="1"/>
</dbReference>
<dbReference type="EMBL" id="JANBQB010000158">
    <property type="protein sequence ID" value="KAJ1980651.1"/>
    <property type="molecule type" value="Genomic_DNA"/>
</dbReference>
<protein>
    <recommendedName>
        <fullName evidence="4">Eukaryotic translation initiation factor 3 subunit F</fullName>
        <shortName evidence="4">eIF3f</shortName>
    </recommendedName>
</protein>
<dbReference type="Proteomes" id="UP001151582">
    <property type="component" value="Unassembled WGS sequence"/>
</dbReference>
<dbReference type="AlphaFoldDB" id="A0A9W8B3Y9"/>
<dbReference type="GO" id="GO:0008237">
    <property type="term" value="F:metallopeptidase activity"/>
    <property type="evidence" value="ECO:0007669"/>
    <property type="project" value="InterPro"/>
</dbReference>
<dbReference type="GO" id="GO:0001732">
    <property type="term" value="P:formation of cytoplasmic translation initiation complex"/>
    <property type="evidence" value="ECO:0007669"/>
    <property type="project" value="UniProtKB-UniRule"/>
</dbReference>
<evidence type="ECO:0000256" key="3">
    <source>
        <dbReference type="ARBA" id="ARBA00022917"/>
    </source>
</evidence>
<gene>
    <name evidence="6" type="ORF">H4R34_002372</name>
</gene>
<evidence type="ECO:0000313" key="7">
    <source>
        <dbReference type="Proteomes" id="UP001151582"/>
    </source>
</evidence>
<keyword evidence="2 4" id="KW-0396">Initiation factor</keyword>
<feature type="domain" description="MPN" evidence="5">
    <location>
        <begin position="48"/>
        <end position="182"/>
    </location>
</feature>
<dbReference type="GO" id="GO:0071541">
    <property type="term" value="C:eukaryotic translation initiation factor 3 complex, eIF3m"/>
    <property type="evidence" value="ECO:0007669"/>
    <property type="project" value="TreeGrafter"/>
</dbReference>
<keyword evidence="3 4" id="KW-0648">Protein biosynthesis</keyword>
<dbReference type="InterPro" id="IPR037518">
    <property type="entry name" value="MPN"/>
</dbReference>
<keyword evidence="7" id="KW-1185">Reference proteome</keyword>
<dbReference type="CDD" id="cd08064">
    <property type="entry name" value="MPN_eIF3f"/>
    <property type="match status" value="1"/>
</dbReference>
<keyword evidence="1 4" id="KW-0963">Cytoplasm</keyword>
<evidence type="ECO:0000256" key="1">
    <source>
        <dbReference type="ARBA" id="ARBA00022490"/>
    </source>
</evidence>
<comment type="similarity">
    <text evidence="4">Belongs to the eIF-3 subunit F family.</text>
</comment>
<organism evidence="6 7">
    <name type="scientific">Dimargaris verticillata</name>
    <dbReference type="NCBI Taxonomy" id="2761393"/>
    <lineage>
        <taxon>Eukaryota</taxon>
        <taxon>Fungi</taxon>
        <taxon>Fungi incertae sedis</taxon>
        <taxon>Zoopagomycota</taxon>
        <taxon>Kickxellomycotina</taxon>
        <taxon>Dimargaritomycetes</taxon>
        <taxon>Dimargaritales</taxon>
        <taxon>Dimargaritaceae</taxon>
        <taxon>Dimargaris</taxon>
    </lineage>
</organism>
<dbReference type="Pfam" id="PF13012">
    <property type="entry name" value="MitMem_reg"/>
    <property type="match status" value="1"/>
</dbReference>